<feature type="chain" id="PRO_5023068354" evidence="1">
    <location>
        <begin position="40"/>
        <end position="192"/>
    </location>
</feature>
<gene>
    <name evidence="2" type="ORF">FXN63_24200</name>
</gene>
<dbReference type="RefSeq" id="WP_148818068.1">
    <property type="nucleotide sequence ID" value="NZ_CP043046.1"/>
</dbReference>
<protein>
    <submittedName>
        <fullName evidence="2">Uncharacterized protein</fullName>
    </submittedName>
</protein>
<dbReference type="KEGG" id="pacr:FXN63_24200"/>
<dbReference type="EMBL" id="CP043046">
    <property type="protein sequence ID" value="QEI08597.1"/>
    <property type="molecule type" value="Genomic_DNA"/>
</dbReference>
<name>A0A5C0B792_9BURK</name>
<sequence>MSILSRNTACISNRVAPMARLRQGALIAALAILPGMALAADAEPAWAGAPYEGTVKLHIALPGGKTHEQRSDASAQWVRESDSRVDLVLRTKGSNQGSKTDLSIPGSYADGGWRSTRGMIRLNVDANGTILGVGNDPDEQRSFKFKGEVTATRMRLEHQMTVGRAEGGLPAGAVVTYDYDLTRSNADAGSAK</sequence>
<evidence type="ECO:0000313" key="3">
    <source>
        <dbReference type="Proteomes" id="UP000325161"/>
    </source>
</evidence>
<evidence type="ECO:0000313" key="2">
    <source>
        <dbReference type="EMBL" id="QEI08597.1"/>
    </source>
</evidence>
<organism evidence="2 3">
    <name type="scientific">Pigmentiphaga aceris</name>
    <dbReference type="NCBI Taxonomy" id="1940612"/>
    <lineage>
        <taxon>Bacteria</taxon>
        <taxon>Pseudomonadati</taxon>
        <taxon>Pseudomonadota</taxon>
        <taxon>Betaproteobacteria</taxon>
        <taxon>Burkholderiales</taxon>
        <taxon>Alcaligenaceae</taxon>
        <taxon>Pigmentiphaga</taxon>
    </lineage>
</organism>
<feature type="signal peptide" evidence="1">
    <location>
        <begin position="1"/>
        <end position="39"/>
    </location>
</feature>
<keyword evidence="1" id="KW-0732">Signal</keyword>
<dbReference type="Proteomes" id="UP000325161">
    <property type="component" value="Chromosome"/>
</dbReference>
<dbReference type="AlphaFoldDB" id="A0A5C0B792"/>
<evidence type="ECO:0000256" key="1">
    <source>
        <dbReference type="SAM" id="SignalP"/>
    </source>
</evidence>
<reference evidence="2 3" key="1">
    <citation type="submission" date="2019-08" db="EMBL/GenBank/DDBJ databases">
        <title>Amphibian skin-associated Pigmentiphaga: genome sequence and occurrence across geography and hosts.</title>
        <authorList>
            <person name="Bletz M.C."/>
            <person name="Bunk B."/>
            <person name="Sproeer C."/>
            <person name="Biwer P."/>
            <person name="Reiter S."/>
            <person name="Rabemananjara F.C.E."/>
            <person name="Schulz S."/>
            <person name="Overmann J."/>
            <person name="Vences M."/>
        </authorList>
    </citation>
    <scope>NUCLEOTIDE SEQUENCE [LARGE SCALE GENOMIC DNA]</scope>
    <source>
        <strain evidence="2 3">Mada1488</strain>
    </source>
</reference>
<keyword evidence="3" id="KW-1185">Reference proteome</keyword>
<proteinExistence type="predicted"/>
<accession>A0A5C0B792</accession>